<protein>
    <submittedName>
        <fullName evidence="1">Uncharacterized protein</fullName>
    </submittedName>
</protein>
<dbReference type="AlphaFoldDB" id="T1GT16"/>
<name>T1GT16_MEGSC</name>
<proteinExistence type="predicted"/>
<evidence type="ECO:0000313" key="1">
    <source>
        <dbReference type="EnsemblMetazoa" id="MESCA006835-PA"/>
    </source>
</evidence>
<reference evidence="2" key="1">
    <citation type="submission" date="2013-02" db="EMBL/GenBank/DDBJ databases">
        <authorList>
            <person name="Hughes D."/>
        </authorList>
    </citation>
    <scope>NUCLEOTIDE SEQUENCE</scope>
    <source>
        <strain>Durham</strain>
        <strain evidence="2">NC isolate 2 -- Noor lab</strain>
    </source>
</reference>
<dbReference type="STRING" id="36166.T1GT16"/>
<sequence length="66" mass="7340">MGSMNSDMTLLDINLRHIEKLVTQLLGGELEPYIPVKIVVAKNFQELITDNGIASWCGQSKKLNPI</sequence>
<keyword evidence="2" id="KW-1185">Reference proteome</keyword>
<dbReference type="HOGENOM" id="CLU_2834053_0_0_1"/>
<organism evidence="1 2">
    <name type="scientific">Megaselia scalaris</name>
    <name type="common">Humpbacked fly</name>
    <name type="synonym">Phora scalaris</name>
    <dbReference type="NCBI Taxonomy" id="36166"/>
    <lineage>
        <taxon>Eukaryota</taxon>
        <taxon>Metazoa</taxon>
        <taxon>Ecdysozoa</taxon>
        <taxon>Arthropoda</taxon>
        <taxon>Hexapoda</taxon>
        <taxon>Insecta</taxon>
        <taxon>Pterygota</taxon>
        <taxon>Neoptera</taxon>
        <taxon>Endopterygota</taxon>
        <taxon>Diptera</taxon>
        <taxon>Brachycera</taxon>
        <taxon>Muscomorpha</taxon>
        <taxon>Platypezoidea</taxon>
        <taxon>Phoridae</taxon>
        <taxon>Megaseliini</taxon>
        <taxon>Megaselia</taxon>
    </lineage>
</organism>
<reference evidence="1" key="2">
    <citation type="submission" date="2015-06" db="UniProtKB">
        <authorList>
            <consortium name="EnsemblMetazoa"/>
        </authorList>
    </citation>
    <scope>IDENTIFICATION</scope>
</reference>
<evidence type="ECO:0000313" key="2">
    <source>
        <dbReference type="Proteomes" id="UP000015102"/>
    </source>
</evidence>
<accession>T1GT16</accession>
<dbReference type="Proteomes" id="UP000015102">
    <property type="component" value="Unassembled WGS sequence"/>
</dbReference>
<dbReference type="EnsemblMetazoa" id="MESCA006835-RA">
    <property type="protein sequence ID" value="MESCA006835-PA"/>
    <property type="gene ID" value="MESCA006835"/>
</dbReference>
<dbReference type="EMBL" id="CAQQ02394231">
    <property type="status" value="NOT_ANNOTATED_CDS"/>
    <property type="molecule type" value="Genomic_DNA"/>
</dbReference>